<dbReference type="SUPFAM" id="SSF101478">
    <property type="entry name" value="ADP-ribosylglycohydrolase"/>
    <property type="match status" value="1"/>
</dbReference>
<dbReference type="GO" id="GO:0016787">
    <property type="term" value="F:hydrolase activity"/>
    <property type="evidence" value="ECO:0007669"/>
    <property type="project" value="UniProtKB-KW"/>
</dbReference>
<reference evidence="2 3" key="1">
    <citation type="journal article" date="2019" name="Fungal Biol. Biotechnol.">
        <title>Draft genome sequence of fastidious pathogen Ceratobasidium theobromae, which causes vascular-streak dieback in Theobroma cacao.</title>
        <authorList>
            <person name="Ali S.S."/>
            <person name="Asman A."/>
            <person name="Shao J."/>
            <person name="Firmansyah A.P."/>
            <person name="Susilo A.W."/>
            <person name="Rosmana A."/>
            <person name="McMahon P."/>
            <person name="Junaid M."/>
            <person name="Guest D."/>
            <person name="Kheng T.Y."/>
            <person name="Meinhardt L.W."/>
            <person name="Bailey B.A."/>
        </authorList>
    </citation>
    <scope>NUCLEOTIDE SEQUENCE [LARGE SCALE GENOMIC DNA]</scope>
    <source>
        <strain evidence="2 3">CT2</strain>
    </source>
</reference>
<protein>
    <submittedName>
        <fullName evidence="2">ADP-ribosylglycohydrolase</fullName>
    </submittedName>
</protein>
<accession>A0A5N5QQ92</accession>
<dbReference type="OrthoDB" id="2021138at2759"/>
<dbReference type="InterPro" id="IPR005502">
    <property type="entry name" value="Ribosyl_crysJ1"/>
</dbReference>
<keyword evidence="2" id="KW-0378">Hydrolase</keyword>
<dbReference type="InterPro" id="IPR036705">
    <property type="entry name" value="Ribosyl_crysJ1_sf"/>
</dbReference>
<organism evidence="2 3">
    <name type="scientific">Ceratobasidium theobromae</name>
    <dbReference type="NCBI Taxonomy" id="1582974"/>
    <lineage>
        <taxon>Eukaryota</taxon>
        <taxon>Fungi</taxon>
        <taxon>Dikarya</taxon>
        <taxon>Basidiomycota</taxon>
        <taxon>Agaricomycotina</taxon>
        <taxon>Agaricomycetes</taxon>
        <taxon>Cantharellales</taxon>
        <taxon>Ceratobasidiaceae</taxon>
        <taxon>Ceratobasidium</taxon>
    </lineage>
</organism>
<dbReference type="Proteomes" id="UP000383932">
    <property type="component" value="Unassembled WGS sequence"/>
</dbReference>
<dbReference type="PANTHER" id="PTHR16222">
    <property type="entry name" value="ADP-RIBOSYLGLYCOHYDROLASE"/>
    <property type="match status" value="1"/>
</dbReference>
<dbReference type="Gene3D" id="1.10.4080.10">
    <property type="entry name" value="ADP-ribosylation/Crystallin J1"/>
    <property type="match status" value="1"/>
</dbReference>
<feature type="binding site" evidence="1">
    <location>
        <position position="327"/>
    </location>
    <ligand>
        <name>Mg(2+)</name>
        <dbReference type="ChEBI" id="CHEBI:18420"/>
        <label>1</label>
    </ligand>
</feature>
<dbReference type="GO" id="GO:0046872">
    <property type="term" value="F:metal ion binding"/>
    <property type="evidence" value="ECO:0007669"/>
    <property type="project" value="UniProtKB-KW"/>
</dbReference>
<keyword evidence="1" id="KW-0479">Metal-binding</keyword>
<gene>
    <name evidence="2" type="ORF">CTheo_2636</name>
</gene>
<dbReference type="EMBL" id="SSOP01000028">
    <property type="protein sequence ID" value="KAB5593910.1"/>
    <property type="molecule type" value="Genomic_DNA"/>
</dbReference>
<sequence length="439" mass="47760">MQAANSILGAVLGGALGDAIGLFTEFLPRSRAIELYGPSPAFSLEDPLPESHLPSLVGISPDRHRSAFDPSGWTDDTDQSILILLSFLASGGTQLDARDFALRLKFWVTNGLRCLDRLPLGLGRTMGNVVRDEQFEEDPVGTAVRYWEATNRYVAANGAVMRTAIIGALIFQDANGKNGIDRAMDAAVQIATTTHPDPRCLVSCTIITGLMAAIMRNELNNLTDFNQIVQRGVDFVQNYKFDPSRPGAHISTPLNQDQLDELHKYLYAKSLEDMKLDDRQHIGYTYKCLGAGVWALRKALDTPQPGHSGLFEECITEITMQGGDGDTNATVAGSLLGAYLTDTALPEHWVQHLCHGTWLAEKTRCATALLGLGGTYNPVDDPDVLIDGGKGAFTPDELNKRFDELMCEVGKRVYSDSALPGFVTRPGAKNKEDKGCLIC</sequence>
<evidence type="ECO:0000256" key="1">
    <source>
        <dbReference type="PIRSR" id="PIRSR605502-1"/>
    </source>
</evidence>
<dbReference type="AlphaFoldDB" id="A0A5N5QQ92"/>
<dbReference type="Pfam" id="PF03747">
    <property type="entry name" value="ADP_ribosyl_GH"/>
    <property type="match status" value="1"/>
</dbReference>
<feature type="binding site" evidence="1">
    <location>
        <position position="75"/>
    </location>
    <ligand>
        <name>Mg(2+)</name>
        <dbReference type="ChEBI" id="CHEBI:18420"/>
        <label>1</label>
    </ligand>
</feature>
<keyword evidence="1" id="KW-0460">Magnesium</keyword>
<name>A0A5N5QQ92_9AGAM</name>
<comment type="cofactor">
    <cofactor evidence="1">
        <name>Mg(2+)</name>
        <dbReference type="ChEBI" id="CHEBI:18420"/>
    </cofactor>
    <text evidence="1">Binds 2 magnesium ions per subunit.</text>
</comment>
<feature type="binding site" evidence="1">
    <location>
        <position position="76"/>
    </location>
    <ligand>
        <name>Mg(2+)</name>
        <dbReference type="ChEBI" id="CHEBI:18420"/>
        <label>1</label>
    </ligand>
</feature>
<feature type="binding site" evidence="1">
    <location>
        <position position="324"/>
    </location>
    <ligand>
        <name>Mg(2+)</name>
        <dbReference type="ChEBI" id="CHEBI:18420"/>
        <label>1</label>
    </ligand>
</feature>
<feature type="binding site" evidence="1">
    <location>
        <position position="74"/>
    </location>
    <ligand>
        <name>Mg(2+)</name>
        <dbReference type="ChEBI" id="CHEBI:18420"/>
        <label>1</label>
    </ligand>
</feature>
<proteinExistence type="predicted"/>
<keyword evidence="3" id="KW-1185">Reference proteome</keyword>
<dbReference type="PANTHER" id="PTHR16222:SF28">
    <property type="entry name" value="ADP-RIBOSYLGLYCOHYDROLASE"/>
    <property type="match status" value="1"/>
</dbReference>
<evidence type="ECO:0000313" key="3">
    <source>
        <dbReference type="Proteomes" id="UP000383932"/>
    </source>
</evidence>
<dbReference type="InterPro" id="IPR050792">
    <property type="entry name" value="ADP-ribosylglycohydrolase"/>
</dbReference>
<comment type="caution">
    <text evidence="2">The sequence shown here is derived from an EMBL/GenBank/DDBJ whole genome shotgun (WGS) entry which is preliminary data.</text>
</comment>
<feature type="binding site" evidence="1">
    <location>
        <position position="326"/>
    </location>
    <ligand>
        <name>Mg(2+)</name>
        <dbReference type="ChEBI" id="CHEBI:18420"/>
        <label>1</label>
    </ligand>
</feature>
<evidence type="ECO:0000313" key="2">
    <source>
        <dbReference type="EMBL" id="KAB5593910.1"/>
    </source>
</evidence>